<evidence type="ECO:0000313" key="1">
    <source>
        <dbReference type="EMBL" id="KZV37013.1"/>
    </source>
</evidence>
<dbReference type="GO" id="GO:0032259">
    <property type="term" value="P:methylation"/>
    <property type="evidence" value="ECO:0007669"/>
    <property type="project" value="UniProtKB-KW"/>
</dbReference>
<keyword evidence="1" id="KW-0489">Methyltransferase</keyword>
<dbReference type="Proteomes" id="UP000250235">
    <property type="component" value="Unassembled WGS sequence"/>
</dbReference>
<dbReference type="GO" id="GO:0008168">
    <property type="term" value="F:methyltransferase activity"/>
    <property type="evidence" value="ECO:0007669"/>
    <property type="project" value="UniProtKB-KW"/>
</dbReference>
<accession>A0A2Z7BQY1</accession>
<name>A0A2Z7BQY1_9LAMI</name>
<keyword evidence="1" id="KW-0808">Transferase</keyword>
<evidence type="ECO:0000313" key="2">
    <source>
        <dbReference type="Proteomes" id="UP000250235"/>
    </source>
</evidence>
<dbReference type="AlphaFoldDB" id="A0A2Z7BQY1"/>
<organism evidence="1 2">
    <name type="scientific">Dorcoceras hygrometricum</name>
    <dbReference type="NCBI Taxonomy" id="472368"/>
    <lineage>
        <taxon>Eukaryota</taxon>
        <taxon>Viridiplantae</taxon>
        <taxon>Streptophyta</taxon>
        <taxon>Embryophyta</taxon>
        <taxon>Tracheophyta</taxon>
        <taxon>Spermatophyta</taxon>
        <taxon>Magnoliopsida</taxon>
        <taxon>eudicotyledons</taxon>
        <taxon>Gunneridae</taxon>
        <taxon>Pentapetalae</taxon>
        <taxon>asterids</taxon>
        <taxon>lamiids</taxon>
        <taxon>Lamiales</taxon>
        <taxon>Gesneriaceae</taxon>
        <taxon>Didymocarpoideae</taxon>
        <taxon>Trichosporeae</taxon>
        <taxon>Loxocarpinae</taxon>
        <taxon>Dorcoceras</taxon>
    </lineage>
</organism>
<keyword evidence="2" id="KW-1185">Reference proteome</keyword>
<gene>
    <name evidence="1" type="ORF">F511_17273</name>
</gene>
<sequence length="500" mass="55505">MTQPAKSRLSDYSVSKEFRLNMNACNNQHNSGSTMQYRAERLRSQPPTQQHTTQHIAIVHTQLKNYHLRTTKQTHLTANTQYTAHLTTASIQDHGYNINALFPNPRSRPTSPGHQYRSKTQEATDLQNIHCLQFGSAFGTVSAHACNSAHTTIVRKLHSALGYYSSSGELIATTIARDAISSQRLILEQLTVFIAVPLATTVQIMHWTNYMYWKVLSKAGTFNSSRPLSDSLIDAIIGVVTTGFECLPPSCDGLTGSEDHRPMISPVDTPCGCCVLVGSSSNADMDSRRWCISAYLAVARDQLLRVISCFYFSCDDQQRALRDSEATTFCVQEPAVGFSTGCVLGKRVYLVALVMSLFDLQDVCIVIGSLATLDLPMVIDLIGIYVLKGPYYTLTTTNWFLQALSVIPRGSWGDVARRFPMIRWATSTPCAAPSLLYLTTAAAPRRAAAPCRRRRDRTCSDRLLEKFPSVPNSSGLLVQADEGFLFPIVDLIRMIYRRLP</sequence>
<dbReference type="EMBL" id="KV003169">
    <property type="protein sequence ID" value="KZV37013.1"/>
    <property type="molecule type" value="Genomic_DNA"/>
</dbReference>
<reference evidence="1 2" key="1">
    <citation type="journal article" date="2015" name="Proc. Natl. Acad. Sci. U.S.A.">
        <title>The resurrection genome of Boea hygrometrica: A blueprint for survival of dehydration.</title>
        <authorList>
            <person name="Xiao L."/>
            <person name="Yang G."/>
            <person name="Zhang L."/>
            <person name="Yang X."/>
            <person name="Zhao S."/>
            <person name="Ji Z."/>
            <person name="Zhou Q."/>
            <person name="Hu M."/>
            <person name="Wang Y."/>
            <person name="Chen M."/>
            <person name="Xu Y."/>
            <person name="Jin H."/>
            <person name="Xiao X."/>
            <person name="Hu G."/>
            <person name="Bao F."/>
            <person name="Hu Y."/>
            <person name="Wan P."/>
            <person name="Li L."/>
            <person name="Deng X."/>
            <person name="Kuang T."/>
            <person name="Xiang C."/>
            <person name="Zhu J.K."/>
            <person name="Oliver M.J."/>
            <person name="He Y."/>
        </authorList>
    </citation>
    <scope>NUCLEOTIDE SEQUENCE [LARGE SCALE GENOMIC DNA]</scope>
    <source>
        <strain evidence="2">cv. XS01</strain>
    </source>
</reference>
<protein>
    <submittedName>
        <fullName evidence="1">Histone-lysine N-methyltransferase ASHH1-like</fullName>
    </submittedName>
</protein>
<proteinExistence type="predicted"/>